<proteinExistence type="predicted"/>
<comment type="caution">
    <text evidence="2">The sequence shown here is derived from an EMBL/GenBank/DDBJ whole genome shotgun (WGS) entry which is preliminary data.</text>
</comment>
<reference evidence="2" key="1">
    <citation type="submission" date="2023-11" db="EMBL/GenBank/DDBJ databases">
        <authorList>
            <person name="Alioto T."/>
            <person name="Alioto T."/>
            <person name="Gomez Garrido J."/>
        </authorList>
    </citation>
    <scope>NUCLEOTIDE SEQUENCE</scope>
</reference>
<dbReference type="Proteomes" id="UP001296104">
    <property type="component" value="Unassembled WGS sequence"/>
</dbReference>
<accession>A0AAI8YVE1</accession>
<feature type="region of interest" description="Disordered" evidence="1">
    <location>
        <begin position="64"/>
        <end position="113"/>
    </location>
</feature>
<protein>
    <submittedName>
        <fullName evidence="2">Uncharacterized protein</fullName>
    </submittedName>
</protein>
<keyword evidence="3" id="KW-1185">Reference proteome</keyword>
<dbReference type="AlphaFoldDB" id="A0AAI8YVE1"/>
<feature type="region of interest" description="Disordered" evidence="1">
    <location>
        <begin position="1"/>
        <end position="31"/>
    </location>
</feature>
<sequence length="158" mass="17543">MISTWRERSWSRSAVVNGGEEIPSVAQGVDVKNDYRVDSLQVEGETQAPSDSLAWLNLDAGASSASASAHSRPIGQPAMPRRPPPPPPINTNVGGAECSSKSGTSIDSGVDPRWARNHRRRSIFVEHLPENRWRLEKKVEPRRRIGTSGWFSSLRKRY</sequence>
<evidence type="ECO:0000313" key="3">
    <source>
        <dbReference type="Proteomes" id="UP001296104"/>
    </source>
</evidence>
<organism evidence="2 3">
    <name type="scientific">Lecanosticta acicola</name>
    <dbReference type="NCBI Taxonomy" id="111012"/>
    <lineage>
        <taxon>Eukaryota</taxon>
        <taxon>Fungi</taxon>
        <taxon>Dikarya</taxon>
        <taxon>Ascomycota</taxon>
        <taxon>Pezizomycotina</taxon>
        <taxon>Dothideomycetes</taxon>
        <taxon>Dothideomycetidae</taxon>
        <taxon>Mycosphaerellales</taxon>
        <taxon>Mycosphaerellaceae</taxon>
        <taxon>Lecanosticta</taxon>
    </lineage>
</organism>
<feature type="compositionally biased region" description="Basic and acidic residues" evidence="1">
    <location>
        <begin position="1"/>
        <end position="10"/>
    </location>
</feature>
<dbReference type="EMBL" id="CAVMBE010000012">
    <property type="protein sequence ID" value="CAK3915681.1"/>
    <property type="molecule type" value="Genomic_DNA"/>
</dbReference>
<evidence type="ECO:0000313" key="2">
    <source>
        <dbReference type="EMBL" id="CAK3915681.1"/>
    </source>
</evidence>
<evidence type="ECO:0000256" key="1">
    <source>
        <dbReference type="SAM" id="MobiDB-lite"/>
    </source>
</evidence>
<name>A0AAI8YVE1_9PEZI</name>
<feature type="compositionally biased region" description="Pro residues" evidence="1">
    <location>
        <begin position="80"/>
        <end position="89"/>
    </location>
</feature>
<gene>
    <name evidence="2" type="ORF">LECACI_7A002687</name>
</gene>